<keyword evidence="1" id="KW-0007">Acetylation</keyword>
<dbReference type="SUPFAM" id="SSF56801">
    <property type="entry name" value="Acetyl-CoA synthetase-like"/>
    <property type="match status" value="1"/>
</dbReference>
<gene>
    <name evidence="4" type="ORF">SAMN05444716_107154</name>
</gene>
<accession>A0A1I6V7X0</accession>
<dbReference type="PANTHER" id="PTHR24095:SF14">
    <property type="entry name" value="ACETYL-COENZYME A SYNTHETASE 1"/>
    <property type="match status" value="1"/>
</dbReference>
<feature type="compositionally biased region" description="Basic and acidic residues" evidence="2">
    <location>
        <begin position="216"/>
        <end position="232"/>
    </location>
</feature>
<keyword evidence="5" id="KW-1185">Reference proteome</keyword>
<name>A0A1I6V7X0_9ACTN</name>
<dbReference type="GO" id="GO:0003987">
    <property type="term" value="F:acetate-CoA ligase activity"/>
    <property type="evidence" value="ECO:0007669"/>
    <property type="project" value="TreeGrafter"/>
</dbReference>
<reference evidence="5" key="1">
    <citation type="submission" date="2016-10" db="EMBL/GenBank/DDBJ databases">
        <authorList>
            <person name="Varghese N."/>
            <person name="Submissions S."/>
        </authorList>
    </citation>
    <scope>NUCLEOTIDE SEQUENCE [LARGE SCALE GENOMIC DNA]</scope>
    <source>
        <strain evidence="5">CGMCC 4.7047</strain>
    </source>
</reference>
<evidence type="ECO:0000259" key="3">
    <source>
        <dbReference type="Pfam" id="PF00501"/>
    </source>
</evidence>
<dbReference type="EMBL" id="FPAB01000007">
    <property type="protein sequence ID" value="SFT09685.1"/>
    <property type="molecule type" value="Genomic_DNA"/>
</dbReference>
<dbReference type="PANTHER" id="PTHR24095">
    <property type="entry name" value="ACETYL-COENZYME A SYNTHETASE"/>
    <property type="match status" value="1"/>
</dbReference>
<feature type="domain" description="AMP-dependent synthetase/ligase" evidence="3">
    <location>
        <begin position="11"/>
        <end position="126"/>
    </location>
</feature>
<dbReference type="GO" id="GO:0006085">
    <property type="term" value="P:acetyl-CoA biosynthetic process"/>
    <property type="evidence" value="ECO:0007669"/>
    <property type="project" value="TreeGrafter"/>
</dbReference>
<evidence type="ECO:0000256" key="2">
    <source>
        <dbReference type="SAM" id="MobiDB-lite"/>
    </source>
</evidence>
<proteinExistence type="predicted"/>
<sequence>MMVDQHGPADVLSHSQLLDQGERAAVALAKLGVRPGDQVAVLLPMSLESVVVTLACIRLEARRLTLPLGDHLGFIRHRLRTSGARVVITAGSCAVDGTVRDIKSGLDRALWACPEVHSVLVVQQVPRPVPWVPGRDVWWHEALAAGPVPGGPYAGAMSSSTDQPLDQSADRAQGRPQAGSAAPVPPAALIFDDPLDRRSADDSDQGWGERPAADGARGDLLRFLEEKPPHHL</sequence>
<evidence type="ECO:0000313" key="4">
    <source>
        <dbReference type="EMBL" id="SFT09685.1"/>
    </source>
</evidence>
<protein>
    <submittedName>
        <fullName evidence="4">Acetyl-CoA synthetase</fullName>
    </submittedName>
</protein>
<dbReference type="InterPro" id="IPR042099">
    <property type="entry name" value="ANL_N_sf"/>
</dbReference>
<evidence type="ECO:0000313" key="5">
    <source>
        <dbReference type="Proteomes" id="UP000198873"/>
    </source>
</evidence>
<dbReference type="Pfam" id="PF00501">
    <property type="entry name" value="AMP-binding"/>
    <property type="match status" value="1"/>
</dbReference>
<dbReference type="InterPro" id="IPR000873">
    <property type="entry name" value="AMP-dep_synth/lig_dom"/>
</dbReference>
<dbReference type="AlphaFoldDB" id="A0A1I6V7X0"/>
<feature type="region of interest" description="Disordered" evidence="2">
    <location>
        <begin position="153"/>
        <end position="232"/>
    </location>
</feature>
<feature type="compositionally biased region" description="Polar residues" evidence="2">
    <location>
        <begin position="157"/>
        <end position="166"/>
    </location>
</feature>
<dbReference type="Gene3D" id="3.40.50.12780">
    <property type="entry name" value="N-terminal domain of ligase-like"/>
    <property type="match status" value="1"/>
</dbReference>
<organism evidence="4 5">
    <name type="scientific">Streptomyces harbinensis</name>
    <dbReference type="NCBI Taxonomy" id="1176198"/>
    <lineage>
        <taxon>Bacteria</taxon>
        <taxon>Bacillati</taxon>
        <taxon>Actinomycetota</taxon>
        <taxon>Actinomycetes</taxon>
        <taxon>Kitasatosporales</taxon>
        <taxon>Streptomycetaceae</taxon>
        <taxon>Streptomyces</taxon>
    </lineage>
</organism>
<evidence type="ECO:0000256" key="1">
    <source>
        <dbReference type="ARBA" id="ARBA00022990"/>
    </source>
</evidence>
<dbReference type="Proteomes" id="UP000198873">
    <property type="component" value="Unassembled WGS sequence"/>
</dbReference>
<dbReference type="STRING" id="1176198.SAMN05444716_107154"/>